<name>A0ABU4EAF8_9GAMM</name>
<dbReference type="EMBL" id="JAWLLM010000002">
    <property type="protein sequence ID" value="MDV7040997.1"/>
    <property type="molecule type" value="Genomic_DNA"/>
</dbReference>
<dbReference type="SUPFAM" id="SSF49313">
    <property type="entry name" value="Cadherin-like"/>
    <property type="match status" value="2"/>
</dbReference>
<evidence type="ECO:0000313" key="3">
    <source>
        <dbReference type="Proteomes" id="UP001187868"/>
    </source>
</evidence>
<dbReference type="NCBIfam" id="NF012211">
    <property type="entry name" value="tand_rpt_95"/>
    <property type="match status" value="3"/>
</dbReference>
<protein>
    <submittedName>
        <fullName evidence="2">Tandem-95 repeat protein</fullName>
    </submittedName>
</protein>
<comment type="caution">
    <text evidence="2">The sequence shown here is derived from an EMBL/GenBank/DDBJ whole genome shotgun (WGS) entry which is preliminary data.</text>
</comment>
<sequence>VNDAPVNGNDSATTAEDTPVTVDVLVNDSDVDGNPLTVTAATAGNGSVVINPDGTLTYTPNADFNGTDTVIYTVSDGAGGVATGTLTITVTAVNDAPVTGNDSATTAEDTPVTVDVLANDTDVDGNPLTVTAATAGNGTVVINPDGTLTYTPNANFNGTDTVTYTVSDGAGGVATGTLTITVTAVNDAPEVIGEITLNTSMNTPVSVNVLDNSRDVDGDPLTVTSISVTNGRVLVNAGGMMTYIPNPGFSGTDVVSYTLSDPQGSTVRGTLTVVVSALPGTDGNTAGGGTGQMTPVSSPDNAGLPLTPGRMSVEMEAKEYDPILLDAVNAIKGLGGSAQLLGNQPGNEAIAGVKSLGTSSGLDPSKGSINQIVRDFEPTRTFEFLNDAQNQPVTNPAALAEGVPIGPETAQNNNTTIPAQDEPAVTVEQQLQTIAMREQQALRDLIRALS</sequence>
<dbReference type="Proteomes" id="UP001187868">
    <property type="component" value="Unassembled WGS sequence"/>
</dbReference>
<feature type="non-terminal residue" evidence="2">
    <location>
        <position position="1"/>
    </location>
</feature>
<keyword evidence="3" id="KW-1185">Reference proteome</keyword>
<feature type="region of interest" description="Disordered" evidence="1">
    <location>
        <begin position="282"/>
        <end position="303"/>
    </location>
</feature>
<dbReference type="Gene3D" id="2.60.40.2810">
    <property type="match status" value="3"/>
</dbReference>
<reference evidence="2 3" key="1">
    <citation type="submission" date="2023-10" db="EMBL/GenBank/DDBJ databases">
        <title>Clonality and diversity in the soft rot Dickeya solani phytopathogen.</title>
        <authorList>
            <person name="Pedron J."/>
            <person name="Van Gijisegem F."/>
            <person name="Portier P."/>
            <person name="Taghouti G."/>
        </authorList>
    </citation>
    <scope>NUCLEOTIDE SEQUENCE [LARGE SCALE GENOMIC DNA]</scope>
    <source>
        <strain evidence="2 3">FVG2-MFV017-A9</strain>
    </source>
</reference>
<dbReference type="Pfam" id="PF17963">
    <property type="entry name" value="Big_9"/>
    <property type="match status" value="3"/>
</dbReference>
<organism evidence="2 3">
    <name type="scientific">Dickeya solani</name>
    <dbReference type="NCBI Taxonomy" id="1089444"/>
    <lineage>
        <taxon>Bacteria</taxon>
        <taxon>Pseudomonadati</taxon>
        <taxon>Pseudomonadota</taxon>
        <taxon>Gammaproteobacteria</taxon>
        <taxon>Enterobacterales</taxon>
        <taxon>Pectobacteriaceae</taxon>
        <taxon>Dickeya</taxon>
    </lineage>
</organism>
<dbReference type="PANTHER" id="PTHR34720">
    <property type="entry name" value="MICROCYSTIN DEPENDENT PROTEIN"/>
    <property type="match status" value="1"/>
</dbReference>
<dbReference type="RefSeq" id="WP_317699705.1">
    <property type="nucleotide sequence ID" value="NZ_JAWLLM010000002.1"/>
</dbReference>
<gene>
    <name evidence="2" type="ORF">RUJ08_02540</name>
</gene>
<dbReference type="InterPro" id="IPR015919">
    <property type="entry name" value="Cadherin-like_sf"/>
</dbReference>
<dbReference type="PANTHER" id="PTHR34720:SF9">
    <property type="entry name" value="BLR4714 PROTEIN"/>
    <property type="match status" value="1"/>
</dbReference>
<proteinExistence type="predicted"/>
<accession>A0ABU4EAF8</accession>
<evidence type="ECO:0000256" key="1">
    <source>
        <dbReference type="SAM" id="MobiDB-lite"/>
    </source>
</evidence>
<evidence type="ECO:0000313" key="2">
    <source>
        <dbReference type="EMBL" id="MDV7040997.1"/>
    </source>
</evidence>